<dbReference type="Pfam" id="PF00092">
    <property type="entry name" value="VWA"/>
    <property type="match status" value="1"/>
</dbReference>
<dbReference type="OrthoDB" id="2963168at2759"/>
<evidence type="ECO:0000313" key="3">
    <source>
        <dbReference type="Proteomes" id="UP000268093"/>
    </source>
</evidence>
<dbReference type="CDD" id="cd10229">
    <property type="entry name" value="ASKHA_NBD_HSP70_HSPA12"/>
    <property type="match status" value="1"/>
</dbReference>
<proteinExistence type="predicted"/>
<dbReference type="SUPFAM" id="SSF53067">
    <property type="entry name" value="Actin-like ATPase domain"/>
    <property type="match status" value="2"/>
</dbReference>
<dbReference type="SUPFAM" id="SSF53300">
    <property type="entry name" value="vWA-like"/>
    <property type="match status" value="1"/>
</dbReference>
<dbReference type="EMBL" id="RBNI01001756">
    <property type="protein sequence ID" value="RUP50017.1"/>
    <property type="molecule type" value="Genomic_DNA"/>
</dbReference>
<protein>
    <recommendedName>
        <fullName evidence="1">VWFA domain-containing protein</fullName>
    </recommendedName>
</protein>
<dbReference type="Proteomes" id="UP000268093">
    <property type="component" value="Unassembled WGS sequence"/>
</dbReference>
<dbReference type="InterPro" id="IPR043129">
    <property type="entry name" value="ATPase_NBD"/>
</dbReference>
<feature type="domain" description="VWFA" evidence="1">
    <location>
        <begin position="561"/>
        <end position="748"/>
    </location>
</feature>
<dbReference type="Gene3D" id="3.90.640.10">
    <property type="entry name" value="Actin, Chain A, domain 4"/>
    <property type="match status" value="1"/>
</dbReference>
<dbReference type="PANTHER" id="PTHR14187">
    <property type="entry name" value="ALPHA KINASE/ELONGATION FACTOR 2 KINASE"/>
    <property type="match status" value="1"/>
</dbReference>
<comment type="caution">
    <text evidence="2">The sequence shown here is derived from an EMBL/GenBank/DDBJ whole genome shotgun (WGS) entry which is preliminary data.</text>
</comment>
<dbReference type="SMART" id="SM00327">
    <property type="entry name" value="VWA"/>
    <property type="match status" value="1"/>
</dbReference>
<dbReference type="PROSITE" id="PS50234">
    <property type="entry name" value="VWFA"/>
    <property type="match status" value="1"/>
</dbReference>
<dbReference type="Gene3D" id="3.30.420.40">
    <property type="match status" value="2"/>
</dbReference>
<keyword evidence="3" id="KW-1185">Reference proteome</keyword>
<dbReference type="InterPro" id="IPR036465">
    <property type="entry name" value="vWFA_dom_sf"/>
</dbReference>
<evidence type="ECO:0000313" key="2">
    <source>
        <dbReference type="EMBL" id="RUP50017.1"/>
    </source>
</evidence>
<organism evidence="2 3">
    <name type="scientific">Jimgerdemannia flammicorona</name>
    <dbReference type="NCBI Taxonomy" id="994334"/>
    <lineage>
        <taxon>Eukaryota</taxon>
        <taxon>Fungi</taxon>
        <taxon>Fungi incertae sedis</taxon>
        <taxon>Mucoromycota</taxon>
        <taxon>Mucoromycotina</taxon>
        <taxon>Endogonomycetes</taxon>
        <taxon>Endogonales</taxon>
        <taxon>Endogonaceae</taxon>
        <taxon>Jimgerdemannia</taxon>
    </lineage>
</organism>
<sequence length="797" mass="89311">MLPNPSISPSQQRRIPSHGPNTRIIAAIDFGTTHSGFALVHVSGRIPEANYLWDDQLVPYCKNLTAILYEHSSTLFSITPSVESWGYSAIKNIPTYGLSKQSHFCSRFKLHLDESVSRQMPPLPPGYTVLEIIADYFRCLHGVFCEELKKSYGDTITPEAIAWYLTVPAMWSEHAKQQMRMAVVLAGIVPEEAQNDSSRLNIVLEPEAAALWCCEKANENMLQSGDTFIIVDAGGGTIDLTAHEILRDNNTGAESLREIVEGIGGPFGSTFIDDKFAKFVESRCGASVVQNFRNTHKSEWFMLMKAWEQLKREFKGPESFSGRNSERCLEIPRKLCDQMDQQHLEDTQSNLVITLTDMLNMFDPIVDKALDLVEKHLDRSQKRLAMKRKDVNAKINRMCFVGGFSASKYLWRRAQEKFGDRIEMVCPVDPGSAVVKGAVICGLNTRFITSRCARLTYGVKTSGPWTSTNPLGESAKYWNEVEAQMDYADNLFHAIVRRGQSVGVHELIQTVFFPVLTTQDIAKLELYTTDRDDEIYMVPSMRLAATLAVPLSRVDETLPVKLLFVQDASPSMNDGDKLSASKDGIKDVCHILNTADEVGLIKFSKSVITIWDMQPYSPVFKYSVDGMQIFGDSTSLFDAIIHGIRIFRQRAFLQSLERQQYKNILMVFTDGGENSSSTLFLEVKNSILNPGIPNFRFMLVLAGSGQDSNKNVIELCESSACKAYCIVIPVKNSREGVQNAFKIVQQNVQVLKNADPDNHQKTATLDLSFGSTQVTAEAFNEDGDKFRIEIDFLADRM</sequence>
<dbReference type="AlphaFoldDB" id="A0A433DGQ8"/>
<dbReference type="CDD" id="cd00198">
    <property type="entry name" value="vWFA"/>
    <property type="match status" value="1"/>
</dbReference>
<dbReference type="PANTHER" id="PTHR14187:SF5">
    <property type="entry name" value="HEAT SHOCK 70 KDA PROTEIN 12A"/>
    <property type="match status" value="1"/>
</dbReference>
<evidence type="ECO:0000259" key="1">
    <source>
        <dbReference type="PROSITE" id="PS50234"/>
    </source>
</evidence>
<dbReference type="InterPro" id="IPR002035">
    <property type="entry name" value="VWF_A"/>
</dbReference>
<gene>
    <name evidence="2" type="ORF">BC936DRAFT_140672</name>
</gene>
<reference evidence="2 3" key="1">
    <citation type="journal article" date="2018" name="New Phytol.">
        <title>Phylogenomics of Endogonaceae and evolution of mycorrhizas within Mucoromycota.</title>
        <authorList>
            <person name="Chang Y."/>
            <person name="Desiro A."/>
            <person name="Na H."/>
            <person name="Sandor L."/>
            <person name="Lipzen A."/>
            <person name="Clum A."/>
            <person name="Barry K."/>
            <person name="Grigoriev I.V."/>
            <person name="Martin F.M."/>
            <person name="Stajich J.E."/>
            <person name="Smith M.E."/>
            <person name="Bonito G."/>
            <person name="Spatafora J.W."/>
        </authorList>
    </citation>
    <scope>NUCLEOTIDE SEQUENCE [LARGE SCALE GENOMIC DNA]</scope>
    <source>
        <strain evidence="2 3">GMNB39</strain>
    </source>
</reference>
<name>A0A433DGQ8_9FUNG</name>
<dbReference type="Gene3D" id="3.40.50.410">
    <property type="entry name" value="von Willebrand factor, type A domain"/>
    <property type="match status" value="1"/>
</dbReference>
<accession>A0A433DGQ8</accession>